<dbReference type="Proteomes" id="UP001597102">
    <property type="component" value="Unassembled WGS sequence"/>
</dbReference>
<accession>A0ABW3J9G2</accession>
<evidence type="ECO:0000256" key="1">
    <source>
        <dbReference type="ARBA" id="ARBA00001933"/>
    </source>
</evidence>
<evidence type="ECO:0000256" key="3">
    <source>
        <dbReference type="ARBA" id="ARBA00022576"/>
    </source>
</evidence>
<dbReference type="SUPFAM" id="SSF53383">
    <property type="entry name" value="PLP-dependent transferases"/>
    <property type="match status" value="1"/>
</dbReference>
<evidence type="ECO:0000313" key="9">
    <source>
        <dbReference type="EMBL" id="MFD0986726.1"/>
    </source>
</evidence>
<reference evidence="10" key="1">
    <citation type="journal article" date="2019" name="Int. J. Syst. Evol. Microbiol.">
        <title>The Global Catalogue of Microorganisms (GCM) 10K type strain sequencing project: providing services to taxonomists for standard genome sequencing and annotation.</title>
        <authorList>
            <consortium name="The Broad Institute Genomics Platform"/>
            <consortium name="The Broad Institute Genome Sequencing Center for Infectious Disease"/>
            <person name="Wu L."/>
            <person name="Ma J."/>
        </authorList>
    </citation>
    <scope>NUCLEOTIDE SEQUENCE [LARGE SCALE GENOMIC DNA]</scope>
    <source>
        <strain evidence="10">CCUG 61697</strain>
    </source>
</reference>
<keyword evidence="4 7" id="KW-0808">Transferase</keyword>
<dbReference type="EC" id="2.6.1.-" evidence="7"/>
<dbReference type="PANTHER" id="PTHR46383:SF1">
    <property type="entry name" value="ASPARTATE AMINOTRANSFERASE"/>
    <property type="match status" value="1"/>
</dbReference>
<dbReference type="InterPro" id="IPR050596">
    <property type="entry name" value="AspAT/PAT-like"/>
</dbReference>
<evidence type="ECO:0000313" key="10">
    <source>
        <dbReference type="Proteomes" id="UP001597102"/>
    </source>
</evidence>
<evidence type="ECO:0000256" key="4">
    <source>
        <dbReference type="ARBA" id="ARBA00022679"/>
    </source>
</evidence>
<gene>
    <name evidence="9" type="ORF">ACFQ2F_06405</name>
</gene>
<comment type="similarity">
    <text evidence="2 7">Belongs to the class-I pyridoxal-phosphate-dependent aminotransferase family.</text>
</comment>
<dbReference type="EMBL" id="JBHTJO010000001">
    <property type="protein sequence ID" value="MFD0986726.1"/>
    <property type="molecule type" value="Genomic_DNA"/>
</dbReference>
<dbReference type="InterPro" id="IPR004838">
    <property type="entry name" value="NHTrfase_class1_PyrdxlP-BS"/>
</dbReference>
<comment type="cofactor">
    <cofactor evidence="1 7">
        <name>pyridoxal 5'-phosphate</name>
        <dbReference type="ChEBI" id="CHEBI:597326"/>
    </cofactor>
</comment>
<dbReference type="InterPro" id="IPR015421">
    <property type="entry name" value="PyrdxlP-dep_Trfase_major"/>
</dbReference>
<organism evidence="9 10">
    <name type="scientific">Methyloligella solikamskensis</name>
    <dbReference type="NCBI Taxonomy" id="1177756"/>
    <lineage>
        <taxon>Bacteria</taxon>
        <taxon>Pseudomonadati</taxon>
        <taxon>Pseudomonadota</taxon>
        <taxon>Alphaproteobacteria</taxon>
        <taxon>Hyphomicrobiales</taxon>
        <taxon>Hyphomicrobiaceae</taxon>
        <taxon>Methyloligella</taxon>
    </lineage>
</organism>
<dbReference type="PANTHER" id="PTHR46383">
    <property type="entry name" value="ASPARTATE AMINOTRANSFERASE"/>
    <property type="match status" value="1"/>
</dbReference>
<evidence type="ECO:0000256" key="6">
    <source>
        <dbReference type="ARBA" id="ARBA00049185"/>
    </source>
</evidence>
<dbReference type="Gene3D" id="3.90.1150.10">
    <property type="entry name" value="Aspartate Aminotransferase, domain 1"/>
    <property type="match status" value="1"/>
</dbReference>
<sequence length="400" mass="43826">MELLADALARVKPSPTMAITAKARELKAAGEDVIGLGAGEPDFDTPENVKRAAIDAINRGETKYTAVDGIPELKRAVAAKFERDNGLSYATDEITVASGGKQVLYNALLATLNEGDEVIIPAPYWVSYPDIVMLAGATPVIVETKLEDKFKLTPEELEKAITPKTRWMIFNSPSNPTGAAYTKDEIKALTDVLMKHPDVWVLSDDIYEHLVYDDFEFFTPAQVEPKLKERTLTMNGVSKAYSMTGWRIGFGGGPKKLIKAMATLQSQSTSNPCSISQWAAVEALNGPQDFLKDWVESFRDRRDLVVSMLNQCDGLECPTPEGAFYVYPSCAETIGKTTEGGKLIETDEDFVSALLGEQGVAVVHGAAFGLSPFFRISYATGKDDLEEACRRIQRFCANLR</sequence>
<comment type="caution">
    <text evidence="9">The sequence shown here is derived from an EMBL/GenBank/DDBJ whole genome shotgun (WGS) entry which is preliminary data.</text>
</comment>
<evidence type="ECO:0000259" key="8">
    <source>
        <dbReference type="Pfam" id="PF00155"/>
    </source>
</evidence>
<keyword evidence="10" id="KW-1185">Reference proteome</keyword>
<dbReference type="InterPro" id="IPR015422">
    <property type="entry name" value="PyrdxlP-dep_Trfase_small"/>
</dbReference>
<protein>
    <recommendedName>
        <fullName evidence="7">Aminotransferase</fullName>
        <ecNumber evidence="7">2.6.1.-</ecNumber>
    </recommendedName>
</protein>
<evidence type="ECO:0000256" key="7">
    <source>
        <dbReference type="RuleBase" id="RU000481"/>
    </source>
</evidence>
<keyword evidence="5" id="KW-0663">Pyridoxal phosphate</keyword>
<name>A0ABW3J9G2_9HYPH</name>
<dbReference type="GO" id="GO:0008483">
    <property type="term" value="F:transaminase activity"/>
    <property type="evidence" value="ECO:0007669"/>
    <property type="project" value="UniProtKB-KW"/>
</dbReference>
<keyword evidence="3 7" id="KW-0032">Aminotransferase</keyword>
<dbReference type="Gene3D" id="3.40.640.10">
    <property type="entry name" value="Type I PLP-dependent aspartate aminotransferase-like (Major domain)"/>
    <property type="match status" value="1"/>
</dbReference>
<evidence type="ECO:0000256" key="2">
    <source>
        <dbReference type="ARBA" id="ARBA00007441"/>
    </source>
</evidence>
<dbReference type="InterPro" id="IPR004839">
    <property type="entry name" value="Aminotransferase_I/II_large"/>
</dbReference>
<feature type="domain" description="Aminotransferase class I/classII large" evidence="8">
    <location>
        <begin position="32"/>
        <end position="392"/>
    </location>
</feature>
<evidence type="ECO:0000256" key="5">
    <source>
        <dbReference type="ARBA" id="ARBA00022898"/>
    </source>
</evidence>
<dbReference type="PROSITE" id="PS00105">
    <property type="entry name" value="AA_TRANSFER_CLASS_1"/>
    <property type="match status" value="1"/>
</dbReference>
<dbReference type="Pfam" id="PF00155">
    <property type="entry name" value="Aminotran_1_2"/>
    <property type="match status" value="1"/>
</dbReference>
<comment type="catalytic activity">
    <reaction evidence="6">
        <text>L-aspartate + 2-oxoglutarate = oxaloacetate + L-glutamate</text>
        <dbReference type="Rhea" id="RHEA:21824"/>
        <dbReference type="ChEBI" id="CHEBI:16452"/>
        <dbReference type="ChEBI" id="CHEBI:16810"/>
        <dbReference type="ChEBI" id="CHEBI:29985"/>
        <dbReference type="ChEBI" id="CHEBI:29991"/>
        <dbReference type="EC" id="2.6.1.1"/>
    </reaction>
</comment>
<dbReference type="RefSeq" id="WP_379087386.1">
    <property type="nucleotide sequence ID" value="NZ_JBHTJO010000001.1"/>
</dbReference>
<dbReference type="CDD" id="cd00609">
    <property type="entry name" value="AAT_like"/>
    <property type="match status" value="1"/>
</dbReference>
<proteinExistence type="inferred from homology"/>
<dbReference type="InterPro" id="IPR015424">
    <property type="entry name" value="PyrdxlP-dep_Trfase"/>
</dbReference>